<evidence type="ECO:0000313" key="8">
    <source>
        <dbReference type="Proteomes" id="UP000601990"/>
    </source>
</evidence>
<gene>
    <name evidence="7" type="ORF">GO608_03895</name>
</gene>
<dbReference type="Gene3D" id="1.10.10.10">
    <property type="entry name" value="Winged helix-like DNA-binding domain superfamily/Winged helix DNA-binding domain"/>
    <property type="match status" value="1"/>
</dbReference>
<dbReference type="Pfam" id="PF00196">
    <property type="entry name" value="GerE"/>
    <property type="match status" value="1"/>
</dbReference>
<dbReference type="CDD" id="cd17537">
    <property type="entry name" value="REC_FixJ"/>
    <property type="match status" value="1"/>
</dbReference>
<dbReference type="InterPro" id="IPR016032">
    <property type="entry name" value="Sig_transdc_resp-reg_C-effctor"/>
</dbReference>
<dbReference type="PROSITE" id="PS50110">
    <property type="entry name" value="RESPONSE_REGULATORY"/>
    <property type="match status" value="1"/>
</dbReference>
<name>A0ABX1MWW3_9RHOO</name>
<keyword evidence="8" id="KW-1185">Reference proteome</keyword>
<keyword evidence="4" id="KW-0597">Phosphoprotein</keyword>
<comment type="caution">
    <text evidence="7">The sequence shown here is derived from an EMBL/GenBank/DDBJ whole genome shotgun (WGS) entry which is preliminary data.</text>
</comment>
<keyword evidence="1" id="KW-0805">Transcription regulation</keyword>
<dbReference type="PRINTS" id="PR00038">
    <property type="entry name" value="HTHLUXR"/>
</dbReference>
<dbReference type="InterPro" id="IPR011006">
    <property type="entry name" value="CheY-like_superfamily"/>
</dbReference>
<feature type="modified residue" description="4-aspartylphosphate" evidence="4">
    <location>
        <position position="59"/>
    </location>
</feature>
<dbReference type="Pfam" id="PF00072">
    <property type="entry name" value="Response_reg"/>
    <property type="match status" value="1"/>
</dbReference>
<dbReference type="PROSITE" id="PS00622">
    <property type="entry name" value="HTH_LUXR_1"/>
    <property type="match status" value="1"/>
</dbReference>
<accession>A0ABX1MWW3</accession>
<dbReference type="InterPro" id="IPR036388">
    <property type="entry name" value="WH-like_DNA-bd_sf"/>
</dbReference>
<dbReference type="InterPro" id="IPR001789">
    <property type="entry name" value="Sig_transdc_resp-reg_receiver"/>
</dbReference>
<dbReference type="SUPFAM" id="SSF46894">
    <property type="entry name" value="C-terminal effector domain of the bipartite response regulators"/>
    <property type="match status" value="1"/>
</dbReference>
<dbReference type="Gene3D" id="3.40.50.2300">
    <property type="match status" value="1"/>
</dbReference>
<keyword evidence="2" id="KW-0238">DNA-binding</keyword>
<feature type="domain" description="Response regulatory" evidence="6">
    <location>
        <begin position="8"/>
        <end position="124"/>
    </location>
</feature>
<evidence type="ECO:0000256" key="4">
    <source>
        <dbReference type="PROSITE-ProRule" id="PRU00169"/>
    </source>
</evidence>
<proteinExistence type="predicted"/>
<feature type="domain" description="HTH luxR-type" evidence="5">
    <location>
        <begin position="140"/>
        <end position="205"/>
    </location>
</feature>
<evidence type="ECO:0000256" key="3">
    <source>
        <dbReference type="ARBA" id="ARBA00023163"/>
    </source>
</evidence>
<dbReference type="InterPro" id="IPR000792">
    <property type="entry name" value="Tscrpt_reg_LuxR_C"/>
</dbReference>
<sequence length="210" mass="23044">MSRTDDCVIHVVDDDAAFRRSLVFLLESVGWGVCAYASAEEFLAAHERPPADLGCLVLDIRMPTMSGLELQAALRARGWQAPIVFITGHGDVELAVEAMKHGASDFLQKPFRDQTLLDAVATAVRRCAEDRSRTALRDAALGSLARLSPREREVARLVAQGLPNKVVARELDISEKTVHVHRQHIMEKTEVGSAAELARLMLRANPTALD</sequence>
<evidence type="ECO:0000313" key="7">
    <source>
        <dbReference type="EMBL" id="NMF92467.1"/>
    </source>
</evidence>
<evidence type="ECO:0000259" key="5">
    <source>
        <dbReference type="PROSITE" id="PS50043"/>
    </source>
</evidence>
<keyword evidence="3" id="KW-0804">Transcription</keyword>
<dbReference type="SUPFAM" id="SSF52172">
    <property type="entry name" value="CheY-like"/>
    <property type="match status" value="1"/>
</dbReference>
<dbReference type="SMART" id="SM00448">
    <property type="entry name" value="REC"/>
    <property type="match status" value="1"/>
</dbReference>
<dbReference type="EMBL" id="WTVH01000005">
    <property type="protein sequence ID" value="NMF92467.1"/>
    <property type="molecule type" value="Genomic_DNA"/>
</dbReference>
<evidence type="ECO:0000259" key="6">
    <source>
        <dbReference type="PROSITE" id="PS50110"/>
    </source>
</evidence>
<dbReference type="Proteomes" id="UP000601990">
    <property type="component" value="Unassembled WGS sequence"/>
</dbReference>
<evidence type="ECO:0000256" key="2">
    <source>
        <dbReference type="ARBA" id="ARBA00023125"/>
    </source>
</evidence>
<dbReference type="PANTHER" id="PTHR44688:SF16">
    <property type="entry name" value="DNA-BINDING TRANSCRIPTIONAL ACTIVATOR DEVR_DOSR"/>
    <property type="match status" value="1"/>
</dbReference>
<dbReference type="SMART" id="SM00421">
    <property type="entry name" value="HTH_LUXR"/>
    <property type="match status" value="1"/>
</dbReference>
<dbReference type="PROSITE" id="PS50043">
    <property type="entry name" value="HTH_LUXR_2"/>
    <property type="match status" value="1"/>
</dbReference>
<dbReference type="PANTHER" id="PTHR44688">
    <property type="entry name" value="DNA-BINDING TRANSCRIPTIONAL ACTIVATOR DEVR_DOSR"/>
    <property type="match status" value="1"/>
</dbReference>
<protein>
    <submittedName>
        <fullName evidence="7">Response regulator</fullName>
    </submittedName>
</protein>
<dbReference type="CDD" id="cd06170">
    <property type="entry name" value="LuxR_C_like"/>
    <property type="match status" value="1"/>
</dbReference>
<reference evidence="7" key="1">
    <citation type="submission" date="2019-12" db="EMBL/GenBank/DDBJ databases">
        <title>Comparative genomics gives insights into the taxonomy of the Azoarcus-Aromatoleum group and reveals separate origins of nif in the plant-associated Azoarcus and non-plant-associated Aromatoleum sub-groups.</title>
        <authorList>
            <person name="Lafos M."/>
            <person name="Maluk M."/>
            <person name="Batista M."/>
            <person name="Junghare M."/>
            <person name="Carmona M."/>
            <person name="Faoro H."/>
            <person name="Cruz L.M."/>
            <person name="Battistoni F."/>
            <person name="De Souza E."/>
            <person name="Pedrosa F."/>
            <person name="Chen W.-M."/>
            <person name="Poole P.S."/>
            <person name="Dixon R.A."/>
            <person name="James E.K."/>
        </authorList>
    </citation>
    <scope>NUCLEOTIDE SEQUENCE</scope>
    <source>
        <strain evidence="7">U120</strain>
    </source>
</reference>
<evidence type="ECO:0000256" key="1">
    <source>
        <dbReference type="ARBA" id="ARBA00023015"/>
    </source>
</evidence>
<organism evidence="7 8">
    <name type="scientific">Aromatoleum buckelii</name>
    <dbReference type="NCBI Taxonomy" id="200254"/>
    <lineage>
        <taxon>Bacteria</taxon>
        <taxon>Pseudomonadati</taxon>
        <taxon>Pseudomonadota</taxon>
        <taxon>Betaproteobacteria</taxon>
        <taxon>Rhodocyclales</taxon>
        <taxon>Rhodocyclaceae</taxon>
        <taxon>Aromatoleum</taxon>
    </lineage>
</organism>
<dbReference type="RefSeq" id="WP_169197783.1">
    <property type="nucleotide sequence ID" value="NZ_WTVH02000008.1"/>
</dbReference>